<keyword evidence="3" id="KW-0347">Helicase</keyword>
<gene>
    <name evidence="8" type="primary">cas3</name>
    <name evidence="8" type="ORF">ENV82_02180</name>
</gene>
<dbReference type="InterPro" id="IPR054712">
    <property type="entry name" value="Cas3-like_dom"/>
</dbReference>
<dbReference type="NCBIfam" id="TIGR01587">
    <property type="entry name" value="cas3_core"/>
    <property type="match status" value="1"/>
</dbReference>
<dbReference type="SUPFAM" id="SSF52540">
    <property type="entry name" value="P-loop containing nucleoside triphosphate hydrolases"/>
    <property type="match status" value="1"/>
</dbReference>
<dbReference type="GO" id="GO:0005524">
    <property type="term" value="F:ATP binding"/>
    <property type="evidence" value="ECO:0007669"/>
    <property type="project" value="UniProtKB-KW"/>
</dbReference>
<proteinExistence type="inferred from homology"/>
<dbReference type="PANTHER" id="PTHR47959:SF16">
    <property type="entry name" value="CRISPR-ASSOCIATED NUCLEASE_HELICASE CAS3-RELATED"/>
    <property type="match status" value="1"/>
</dbReference>
<dbReference type="EMBL" id="DTHV01000069">
    <property type="protein sequence ID" value="HGW60234.1"/>
    <property type="molecule type" value="Genomic_DNA"/>
</dbReference>
<dbReference type="AlphaFoldDB" id="A0A7C4TWU9"/>
<keyword evidence="1" id="KW-0547">Nucleotide-binding</keyword>
<dbReference type="GO" id="GO:0003724">
    <property type="term" value="F:RNA helicase activity"/>
    <property type="evidence" value="ECO:0007669"/>
    <property type="project" value="TreeGrafter"/>
</dbReference>
<dbReference type="Pfam" id="PF22590">
    <property type="entry name" value="Cas3-like_C_2"/>
    <property type="match status" value="1"/>
</dbReference>
<dbReference type="PROSITE" id="PS51192">
    <property type="entry name" value="HELICASE_ATP_BIND_1"/>
    <property type="match status" value="1"/>
</dbReference>
<dbReference type="InterPro" id="IPR050079">
    <property type="entry name" value="DEAD_box_RNA_helicase"/>
</dbReference>
<dbReference type="SMART" id="SM00487">
    <property type="entry name" value="DEXDc"/>
    <property type="match status" value="1"/>
</dbReference>
<dbReference type="GO" id="GO:0005829">
    <property type="term" value="C:cytosol"/>
    <property type="evidence" value="ECO:0007669"/>
    <property type="project" value="TreeGrafter"/>
</dbReference>
<keyword evidence="2" id="KW-0378">Hydrolase</keyword>
<dbReference type="GO" id="GO:0016787">
    <property type="term" value="F:hydrolase activity"/>
    <property type="evidence" value="ECO:0007669"/>
    <property type="project" value="UniProtKB-KW"/>
</dbReference>
<name>A0A7C4TWU9_9BACT</name>
<evidence type="ECO:0000256" key="3">
    <source>
        <dbReference type="ARBA" id="ARBA00022806"/>
    </source>
</evidence>
<dbReference type="SMART" id="SM00490">
    <property type="entry name" value="HELICc"/>
    <property type="match status" value="1"/>
</dbReference>
<evidence type="ECO:0000256" key="6">
    <source>
        <dbReference type="ARBA" id="ARBA00038437"/>
    </source>
</evidence>
<feature type="domain" description="Helicase ATP-binding" evidence="7">
    <location>
        <begin position="27"/>
        <end position="207"/>
    </location>
</feature>
<dbReference type="InterPro" id="IPR014001">
    <property type="entry name" value="Helicase_ATP-bd"/>
</dbReference>
<evidence type="ECO:0000256" key="2">
    <source>
        <dbReference type="ARBA" id="ARBA00022801"/>
    </source>
</evidence>
<dbReference type="Gene3D" id="3.40.50.300">
    <property type="entry name" value="P-loop containing nucleotide triphosphate hydrolases"/>
    <property type="match status" value="2"/>
</dbReference>
<dbReference type="InterPro" id="IPR001650">
    <property type="entry name" value="Helicase_C-like"/>
</dbReference>
<keyword evidence="5" id="KW-0051">Antiviral defense</keyword>
<reference evidence="8" key="1">
    <citation type="journal article" date="2020" name="mSystems">
        <title>Genome- and Community-Level Interaction Insights into Carbon Utilization and Element Cycling Functions of Hydrothermarchaeota in Hydrothermal Sediment.</title>
        <authorList>
            <person name="Zhou Z."/>
            <person name="Liu Y."/>
            <person name="Xu W."/>
            <person name="Pan J."/>
            <person name="Luo Z.H."/>
            <person name="Li M."/>
        </authorList>
    </citation>
    <scope>NUCLEOTIDE SEQUENCE [LARGE SCALE GENOMIC DNA]</scope>
    <source>
        <strain evidence="8">SpSt-794</strain>
    </source>
</reference>
<dbReference type="InterPro" id="IPR006474">
    <property type="entry name" value="Helicase_Cas3_CRISPR-ass_core"/>
</dbReference>
<evidence type="ECO:0000259" key="7">
    <source>
        <dbReference type="PROSITE" id="PS51192"/>
    </source>
</evidence>
<dbReference type="Pfam" id="PF00270">
    <property type="entry name" value="DEAD"/>
    <property type="match status" value="1"/>
</dbReference>
<dbReference type="InterPro" id="IPR027417">
    <property type="entry name" value="P-loop_NTPase"/>
</dbReference>
<evidence type="ECO:0000256" key="1">
    <source>
        <dbReference type="ARBA" id="ARBA00022741"/>
    </source>
</evidence>
<dbReference type="GO" id="GO:0051607">
    <property type="term" value="P:defense response to virus"/>
    <property type="evidence" value="ECO:0007669"/>
    <property type="project" value="UniProtKB-KW"/>
</dbReference>
<accession>A0A7C4TWU9</accession>
<organism evidence="8">
    <name type="scientific">Caldisericum exile</name>
    <dbReference type="NCBI Taxonomy" id="693075"/>
    <lineage>
        <taxon>Bacteria</taxon>
        <taxon>Pseudomonadati</taxon>
        <taxon>Caldisericota/Cryosericota group</taxon>
        <taxon>Caldisericota</taxon>
        <taxon>Caldisericia</taxon>
        <taxon>Caldisericales</taxon>
        <taxon>Caldisericaceae</taxon>
        <taxon>Caldisericum</taxon>
    </lineage>
</organism>
<evidence type="ECO:0000256" key="5">
    <source>
        <dbReference type="ARBA" id="ARBA00023118"/>
    </source>
</evidence>
<evidence type="ECO:0000313" key="8">
    <source>
        <dbReference type="EMBL" id="HGW60234.1"/>
    </source>
</evidence>
<sequence>MNKSNYEEIFKEFFGFMPYKFQIEVGERILEGKFPLLIKAPTGAGKTEAVLFPFLNQFIDNKFYIAPRMIYVLPMRVLVNNVYERIKRYITKISLYISVKIQHGDFPDSPFFIGDIVVTTLDQFVYGFARASRQVGHHIDMPAGAIASSLVVFDEAHMYRDEFTFSIMRAIMEILYESKIPFVVMTATMPESLEKSLFENINYHKTIGQDVLKSKLLTKIYDEPLYANNEVNIDENLLRLIKEKKTLIVLNQVKRAQAVYKHLKNVLELNENQIVLLHSRFTRKDRERHENTALSLLPHKENGSLKIPEGVSIVVSTQVLEAGIDFSAELLLTEIAPADCLVQRAGRCARYEGEEGEMIVFPVEDQEGYRPYEKEHLDKTINWLREKLNENPKFNIKNFNEILSFVDILDYQANDFEAKDTLIDLYECVLYADTKPQNIQVRDGKPVTLVVIDLSKGDGKKKEDIIRNSIRKTAANLRENSIDIDIGVARQLRKNEALKYKLKYDHSSKNWDFEEIREIQPFNIYIIEKTHYDENLGVKNDTSYFI</sequence>
<comment type="similarity">
    <text evidence="6">Belongs to the DEAD box helicase family.</text>
</comment>
<dbReference type="PANTHER" id="PTHR47959">
    <property type="entry name" value="ATP-DEPENDENT RNA HELICASE RHLE-RELATED"/>
    <property type="match status" value="1"/>
</dbReference>
<evidence type="ECO:0000256" key="4">
    <source>
        <dbReference type="ARBA" id="ARBA00022840"/>
    </source>
</evidence>
<dbReference type="GO" id="GO:0003676">
    <property type="term" value="F:nucleic acid binding"/>
    <property type="evidence" value="ECO:0007669"/>
    <property type="project" value="InterPro"/>
</dbReference>
<protein>
    <submittedName>
        <fullName evidence="8">CRISPR-associated helicase Cas3</fullName>
    </submittedName>
</protein>
<dbReference type="InterPro" id="IPR011545">
    <property type="entry name" value="DEAD/DEAH_box_helicase_dom"/>
</dbReference>
<keyword evidence="4" id="KW-0067">ATP-binding</keyword>
<comment type="caution">
    <text evidence="8">The sequence shown here is derived from an EMBL/GenBank/DDBJ whole genome shotgun (WGS) entry which is preliminary data.</text>
</comment>